<evidence type="ECO:0000256" key="15">
    <source>
        <dbReference type="PIRSR" id="PIRSR603187-1"/>
    </source>
</evidence>
<evidence type="ECO:0000256" key="10">
    <source>
        <dbReference type="ARBA" id="ARBA00022837"/>
    </source>
</evidence>
<comment type="catalytic activity">
    <reaction evidence="1 17">
        <text>a 1,2-diacyl-sn-glycero-3-phosphocholine + H2O = a 2-acyl-sn-glycero-3-phosphocholine + a fatty acid + H(+)</text>
        <dbReference type="Rhea" id="RHEA:18689"/>
        <dbReference type="ChEBI" id="CHEBI:15377"/>
        <dbReference type="ChEBI" id="CHEBI:15378"/>
        <dbReference type="ChEBI" id="CHEBI:28868"/>
        <dbReference type="ChEBI" id="CHEBI:57643"/>
        <dbReference type="ChEBI" id="CHEBI:57875"/>
        <dbReference type="EC" id="3.1.1.32"/>
    </reaction>
</comment>
<protein>
    <recommendedName>
        <fullName evidence="17">Phospholipase A1</fullName>
        <ecNumber evidence="17">3.1.1.32</ecNumber>
        <ecNumber evidence="17">3.1.1.4</ecNumber>
    </recommendedName>
    <alternativeName>
        <fullName evidence="17">Phosphatidylcholine 1-acylhydrolase</fullName>
    </alternativeName>
</protein>
<reference evidence="18 19" key="1">
    <citation type="submission" date="2018-06" db="EMBL/GenBank/DDBJ databases">
        <title>Azoarcus communis strain SWub3 genome.</title>
        <authorList>
            <person name="Zorraquino Salvo V."/>
            <person name="Toubiana D."/>
            <person name="Blumwald E."/>
        </authorList>
    </citation>
    <scope>NUCLEOTIDE SEQUENCE [LARGE SCALE GENOMIC DNA]</scope>
    <source>
        <strain evidence="18 19">SWub3</strain>
    </source>
</reference>
<dbReference type="PRINTS" id="PR01486">
    <property type="entry name" value="PHPHLIPASEA1"/>
</dbReference>
<evidence type="ECO:0000256" key="13">
    <source>
        <dbReference type="ARBA" id="ARBA00023136"/>
    </source>
</evidence>
<evidence type="ECO:0000256" key="8">
    <source>
        <dbReference type="ARBA" id="ARBA00022729"/>
    </source>
</evidence>
<feature type="active site" description="Nucleophile" evidence="15">
    <location>
        <position position="234"/>
    </location>
</feature>
<evidence type="ECO:0000256" key="7">
    <source>
        <dbReference type="ARBA" id="ARBA00022723"/>
    </source>
</evidence>
<keyword evidence="10 16" id="KW-0106">Calcium</keyword>
<dbReference type="OrthoDB" id="188433at2"/>
<keyword evidence="13" id="KW-0472">Membrane</keyword>
<dbReference type="GO" id="GO:0009279">
    <property type="term" value="C:cell outer membrane"/>
    <property type="evidence" value="ECO:0007669"/>
    <property type="project" value="UniProtKB-SubCell"/>
</dbReference>
<keyword evidence="8" id="KW-0732">Signal</keyword>
<dbReference type="GO" id="GO:0016042">
    <property type="term" value="P:lipid catabolic process"/>
    <property type="evidence" value="ECO:0007669"/>
    <property type="project" value="UniProtKB-KW"/>
</dbReference>
<keyword evidence="5" id="KW-1134">Transmembrane beta strand</keyword>
<dbReference type="Pfam" id="PF02253">
    <property type="entry name" value="PLA1"/>
    <property type="match status" value="1"/>
</dbReference>
<keyword evidence="9 17" id="KW-0378">Hydrolase</keyword>
<evidence type="ECO:0000256" key="14">
    <source>
        <dbReference type="ARBA" id="ARBA00023237"/>
    </source>
</evidence>
<evidence type="ECO:0000256" key="5">
    <source>
        <dbReference type="ARBA" id="ARBA00022452"/>
    </source>
</evidence>
<keyword evidence="11 17" id="KW-0442">Lipid degradation</keyword>
<organism evidence="18 19">
    <name type="scientific">Parazoarcus communis SWub3 = DSM 12120</name>
    <dbReference type="NCBI Taxonomy" id="1121029"/>
    <lineage>
        <taxon>Bacteria</taxon>
        <taxon>Pseudomonadati</taxon>
        <taxon>Pseudomonadota</taxon>
        <taxon>Betaproteobacteria</taxon>
        <taxon>Rhodocyclales</taxon>
        <taxon>Zoogloeaceae</taxon>
        <taxon>Parazoarcus</taxon>
    </lineage>
</organism>
<dbReference type="InterPro" id="IPR003187">
    <property type="entry name" value="PLipase_A1"/>
</dbReference>
<feature type="active site" description="Proton acceptor" evidence="15">
    <location>
        <position position="232"/>
    </location>
</feature>
<evidence type="ECO:0000256" key="4">
    <source>
        <dbReference type="ARBA" id="ARBA00011702"/>
    </source>
</evidence>
<dbReference type="GO" id="GO:0008970">
    <property type="term" value="F:phospholipase A1 activity"/>
    <property type="evidence" value="ECO:0007669"/>
    <property type="project" value="UniProtKB-EC"/>
</dbReference>
<dbReference type="EMBL" id="QKOE01000001">
    <property type="protein sequence ID" value="PZA18650.1"/>
    <property type="molecule type" value="Genomic_DNA"/>
</dbReference>
<keyword evidence="14 17" id="KW-0998">Cell outer membrane</keyword>
<evidence type="ECO:0000313" key="18">
    <source>
        <dbReference type="EMBL" id="PZA18650.1"/>
    </source>
</evidence>
<comment type="caution">
    <text evidence="18">The sequence shown here is derived from an EMBL/GenBank/DDBJ whole genome shotgun (WGS) entry which is preliminary data.</text>
</comment>
<dbReference type="PANTHER" id="PTHR40457">
    <property type="entry name" value="PHOSPHOLIPASE A1"/>
    <property type="match status" value="1"/>
</dbReference>
<dbReference type="AlphaFoldDB" id="A0A323V3L7"/>
<proteinExistence type="inferred from homology"/>
<dbReference type="EC" id="3.1.1.4" evidence="17"/>
<evidence type="ECO:0000256" key="6">
    <source>
        <dbReference type="ARBA" id="ARBA00022692"/>
    </source>
</evidence>
<dbReference type="PANTHER" id="PTHR40457:SF1">
    <property type="entry name" value="PHOSPHOLIPASE A1"/>
    <property type="match status" value="1"/>
</dbReference>
<evidence type="ECO:0000256" key="12">
    <source>
        <dbReference type="ARBA" id="ARBA00023098"/>
    </source>
</evidence>
<evidence type="ECO:0000256" key="17">
    <source>
        <dbReference type="RuleBase" id="RU366027"/>
    </source>
</evidence>
<evidence type="ECO:0000256" key="11">
    <source>
        <dbReference type="ARBA" id="ARBA00022963"/>
    </source>
</evidence>
<comment type="function">
    <text evidence="17">Hydrolysis of phosphatidylcholine with phospholipase A2 (EC 3.1.1.4) and phospholipase A1 (EC 3.1.1.32) activities.</text>
</comment>
<comment type="subcellular location">
    <subcellularLocation>
        <location evidence="17">Cell outer membrane</location>
        <topology evidence="17">Multi-pass membrane protein</topology>
    </subcellularLocation>
    <text evidence="17">One of the very few enzymes located there.</text>
</comment>
<sequence length="369" mass="40230">MTQAYAADWLLASTEPRVAPGQVFELIVVGEPVDGAWPARLPAQIELPDGGPRIAVDLVLAGENGSARRRYIGQWPKEIVGLATLSLVDAPGARLILDAGAATRSPVVTAQAGDVAPLAALAPQPPAAAPVAAAPLGFHEPMYFVFGGDNPRGARFQISFRYRLFDDLGVVAESFPLARGLFFGFTQTSMWDLAAESAPFRDTSFRPSLFYNWRLSDPRAGNSVSLAAGYEHESNGRDEADSRSIDTLFVKLDGRYFLPDGRTYVGIEPKVWTYIDKDDNPDITRYRGYGQLGLRIGRDDGLMLTALLRRGTAGVGSTQLDLSYPLRQSIFSGVGAFLHLQYFNGYGQTLLEYDEARRPQIRIGVSVVR</sequence>
<comment type="cofactor">
    <cofactor evidence="17">
        <name>Ca(2+)</name>
        <dbReference type="ChEBI" id="CHEBI:29108"/>
    </cofactor>
    <text evidence="17">Binds 1 Ca(2+) ion per monomer. In the dimeric form the Ca(2+) is bound by different amino acids with binding of each Ca(2+) shared with ligands coming from each monomer. The Ca(2+) ion may have a role in catalysis.</text>
</comment>
<name>A0A323V3L7_9RHOO</name>
<evidence type="ECO:0000256" key="3">
    <source>
        <dbReference type="ARBA" id="ARBA00010525"/>
    </source>
</evidence>
<keyword evidence="7 16" id="KW-0479">Metal-binding</keyword>
<dbReference type="GO" id="GO:0046872">
    <property type="term" value="F:metal ion binding"/>
    <property type="evidence" value="ECO:0007669"/>
    <property type="project" value="UniProtKB-KW"/>
</dbReference>
<dbReference type="EC" id="3.1.1.32" evidence="17"/>
<gene>
    <name evidence="18" type="ORF">DNK49_00955</name>
</gene>
<keyword evidence="6" id="KW-0812">Transmembrane</keyword>
<feature type="binding site" description="in dimeric form" evidence="16">
    <location>
        <position position="197"/>
    </location>
    <ligand>
        <name>Ca(2+)</name>
        <dbReference type="ChEBI" id="CHEBI:29108"/>
        <label>1</label>
    </ligand>
</feature>
<feature type="binding site" description="in dimeric form" evidence="16">
    <location>
        <position position="237"/>
    </location>
    <ligand>
        <name>Ca(2+)</name>
        <dbReference type="ChEBI" id="CHEBI:29108"/>
        <label>1</label>
    </ligand>
</feature>
<evidence type="ECO:0000313" key="19">
    <source>
        <dbReference type="Proteomes" id="UP000248259"/>
    </source>
</evidence>
<evidence type="ECO:0000256" key="16">
    <source>
        <dbReference type="PIRSR" id="PIRSR603187-2"/>
    </source>
</evidence>
<keyword evidence="19" id="KW-1185">Reference proteome</keyword>
<dbReference type="SUPFAM" id="SSF56931">
    <property type="entry name" value="Outer membrane phospholipase A (OMPLA)"/>
    <property type="match status" value="1"/>
</dbReference>
<evidence type="ECO:0000256" key="9">
    <source>
        <dbReference type="ARBA" id="ARBA00022801"/>
    </source>
</evidence>
<feature type="binding site" description="in dimeric form" evidence="16">
    <location>
        <position position="279"/>
    </location>
    <ligand>
        <name>Ca(2+)</name>
        <dbReference type="ChEBI" id="CHEBI:29108"/>
        <label>1</label>
    </ligand>
</feature>
<dbReference type="Proteomes" id="UP000248259">
    <property type="component" value="Unassembled WGS sequence"/>
</dbReference>
<dbReference type="InterPro" id="IPR036541">
    <property type="entry name" value="PLipase_A1_sf"/>
</dbReference>
<comment type="subunit">
    <text evidence="4 17">Homodimer; dimerization is reversible, and the dimeric form is the active one.</text>
</comment>
<evidence type="ECO:0000256" key="2">
    <source>
        <dbReference type="ARBA" id="ARBA00001604"/>
    </source>
</evidence>
<comment type="catalytic activity">
    <reaction evidence="2 17">
        <text>a 1,2-diacyl-sn-glycero-3-phosphocholine + H2O = a 1-acyl-sn-glycero-3-phosphocholine + a fatty acid + H(+)</text>
        <dbReference type="Rhea" id="RHEA:15801"/>
        <dbReference type="ChEBI" id="CHEBI:15377"/>
        <dbReference type="ChEBI" id="CHEBI:15378"/>
        <dbReference type="ChEBI" id="CHEBI:28868"/>
        <dbReference type="ChEBI" id="CHEBI:57643"/>
        <dbReference type="ChEBI" id="CHEBI:58168"/>
        <dbReference type="EC" id="3.1.1.4"/>
    </reaction>
</comment>
<dbReference type="Gene3D" id="2.40.230.10">
    <property type="entry name" value="Phospholipase A1"/>
    <property type="match status" value="1"/>
</dbReference>
<dbReference type="GO" id="GO:0004623">
    <property type="term" value="F:phospholipase A2 activity"/>
    <property type="evidence" value="ECO:0007669"/>
    <property type="project" value="UniProtKB-EC"/>
</dbReference>
<feature type="binding site" description="in dimeric form" evidence="16">
    <location>
        <position position="242"/>
    </location>
    <ligand>
        <name>Ca(2+)</name>
        <dbReference type="ChEBI" id="CHEBI:29108"/>
        <label>1</label>
    </ligand>
</feature>
<evidence type="ECO:0000256" key="1">
    <source>
        <dbReference type="ARBA" id="ARBA00000111"/>
    </source>
</evidence>
<comment type="similarity">
    <text evidence="3 17">Belongs to the phospholipase A1 family.</text>
</comment>
<accession>A0A323V3L7</accession>
<keyword evidence="12 17" id="KW-0443">Lipid metabolism</keyword>